<keyword evidence="2" id="KW-1185">Reference proteome</keyword>
<dbReference type="EMBL" id="CAJSLV010000001">
    <property type="protein sequence ID" value="CAG6390759.1"/>
    <property type="molecule type" value="Genomic_DNA"/>
</dbReference>
<protein>
    <submittedName>
        <fullName evidence="1">Uncharacterized protein</fullName>
    </submittedName>
</protein>
<comment type="caution">
    <text evidence="1">The sequence shown here is derived from an EMBL/GenBank/DDBJ whole genome shotgun (WGS) entry which is preliminary data.</text>
</comment>
<reference evidence="1" key="1">
    <citation type="submission" date="2021-05" db="EMBL/GenBank/DDBJ databases">
        <authorList>
            <person name="Arsene-Ploetze F."/>
        </authorList>
    </citation>
    <scope>NUCLEOTIDE SEQUENCE</scope>
    <source>
        <strain evidence="1">DSM 42138</strain>
    </source>
</reference>
<dbReference type="Proteomes" id="UP001152519">
    <property type="component" value="Unassembled WGS sequence"/>
</dbReference>
<organism evidence="1 2">
    <name type="scientific">Actinacidiphila cocklensis</name>
    <dbReference type="NCBI Taxonomy" id="887465"/>
    <lineage>
        <taxon>Bacteria</taxon>
        <taxon>Bacillati</taxon>
        <taxon>Actinomycetota</taxon>
        <taxon>Actinomycetes</taxon>
        <taxon>Kitasatosporales</taxon>
        <taxon>Streptomycetaceae</taxon>
        <taxon>Actinacidiphila</taxon>
    </lineage>
</organism>
<dbReference type="AlphaFoldDB" id="A0A9W4GPP9"/>
<proteinExistence type="predicted"/>
<gene>
    <name evidence="1" type="ORF">SCOCK_10227</name>
</gene>
<evidence type="ECO:0000313" key="1">
    <source>
        <dbReference type="EMBL" id="CAG6390759.1"/>
    </source>
</evidence>
<accession>A0A9W4GPP9</accession>
<sequence>MVVGHSALVTGYTAATFDLAAAPSRCSPRCRTARAPGGC</sequence>
<evidence type="ECO:0000313" key="2">
    <source>
        <dbReference type="Proteomes" id="UP001152519"/>
    </source>
</evidence>
<name>A0A9W4GPP9_9ACTN</name>